<feature type="region of interest" description="Disordered" evidence="1">
    <location>
        <begin position="213"/>
        <end position="234"/>
    </location>
</feature>
<dbReference type="STRING" id="71717.A0A4Y7TDA3"/>
<evidence type="ECO:0000313" key="2">
    <source>
        <dbReference type="EMBL" id="TEB31529.1"/>
    </source>
</evidence>
<name>A0A4Y7TDA3_COPMI</name>
<evidence type="ECO:0000313" key="3">
    <source>
        <dbReference type="Proteomes" id="UP000298030"/>
    </source>
</evidence>
<accession>A0A4Y7TDA3</accession>
<protein>
    <recommendedName>
        <fullName evidence="4">C3H1-type domain-containing protein</fullName>
    </recommendedName>
</protein>
<proteinExistence type="predicted"/>
<feature type="non-terminal residue" evidence="2">
    <location>
        <position position="1"/>
    </location>
</feature>
<comment type="caution">
    <text evidence="2">The sequence shown here is derived from an EMBL/GenBank/DDBJ whole genome shotgun (WGS) entry which is preliminary data.</text>
</comment>
<keyword evidence="3" id="KW-1185">Reference proteome</keyword>
<evidence type="ECO:0000256" key="1">
    <source>
        <dbReference type="SAM" id="MobiDB-lite"/>
    </source>
</evidence>
<gene>
    <name evidence="2" type="ORF">FA13DRAFT_1566772</name>
</gene>
<feature type="non-terminal residue" evidence="2">
    <location>
        <position position="275"/>
    </location>
</feature>
<sequence>DHSGDDTTLGETKRPKLERHQLPWAKREDEALASSTHAECIQTCEAISLMARGHNYVIAQLRNSLVAPLGIPHPEWANIVKGQPVNLDQFFSSLHQIHPVRESVGRLGTTEITFAKPEPAKHIQTASEWSSSWNLAKRAYKFVFPHRASELDWYGEYIEDMFASRVAHTHYKDIAVDRAIRNFVGGGQQVRLCEPDKYSRLLDAILSPDGVEAGTSAATGSGKPKSSRGRRMPSCDKFNQKGGCTIPEGNCKYPHVCWTCGKGSHGQVTCPNRSG</sequence>
<dbReference type="OrthoDB" id="2355984at2759"/>
<organism evidence="2 3">
    <name type="scientific">Coprinellus micaceus</name>
    <name type="common">Glistening ink-cap mushroom</name>
    <name type="synonym">Coprinus micaceus</name>
    <dbReference type="NCBI Taxonomy" id="71717"/>
    <lineage>
        <taxon>Eukaryota</taxon>
        <taxon>Fungi</taxon>
        <taxon>Dikarya</taxon>
        <taxon>Basidiomycota</taxon>
        <taxon>Agaricomycotina</taxon>
        <taxon>Agaricomycetes</taxon>
        <taxon>Agaricomycetidae</taxon>
        <taxon>Agaricales</taxon>
        <taxon>Agaricineae</taxon>
        <taxon>Psathyrellaceae</taxon>
        <taxon>Coprinellus</taxon>
    </lineage>
</organism>
<evidence type="ECO:0008006" key="4">
    <source>
        <dbReference type="Google" id="ProtNLM"/>
    </source>
</evidence>
<dbReference type="Proteomes" id="UP000298030">
    <property type="component" value="Unassembled WGS sequence"/>
</dbReference>
<dbReference type="AlphaFoldDB" id="A0A4Y7TDA3"/>
<dbReference type="EMBL" id="QPFP01000018">
    <property type="protein sequence ID" value="TEB31529.1"/>
    <property type="molecule type" value="Genomic_DNA"/>
</dbReference>
<reference evidence="2 3" key="1">
    <citation type="journal article" date="2019" name="Nat. Ecol. Evol.">
        <title>Megaphylogeny resolves global patterns of mushroom evolution.</title>
        <authorList>
            <person name="Varga T."/>
            <person name="Krizsan K."/>
            <person name="Foldi C."/>
            <person name="Dima B."/>
            <person name="Sanchez-Garcia M."/>
            <person name="Sanchez-Ramirez S."/>
            <person name="Szollosi G.J."/>
            <person name="Szarkandi J.G."/>
            <person name="Papp V."/>
            <person name="Albert L."/>
            <person name="Andreopoulos W."/>
            <person name="Angelini C."/>
            <person name="Antonin V."/>
            <person name="Barry K.W."/>
            <person name="Bougher N.L."/>
            <person name="Buchanan P."/>
            <person name="Buyck B."/>
            <person name="Bense V."/>
            <person name="Catcheside P."/>
            <person name="Chovatia M."/>
            <person name="Cooper J."/>
            <person name="Damon W."/>
            <person name="Desjardin D."/>
            <person name="Finy P."/>
            <person name="Geml J."/>
            <person name="Haridas S."/>
            <person name="Hughes K."/>
            <person name="Justo A."/>
            <person name="Karasinski D."/>
            <person name="Kautmanova I."/>
            <person name="Kiss B."/>
            <person name="Kocsube S."/>
            <person name="Kotiranta H."/>
            <person name="LaButti K.M."/>
            <person name="Lechner B.E."/>
            <person name="Liimatainen K."/>
            <person name="Lipzen A."/>
            <person name="Lukacs Z."/>
            <person name="Mihaltcheva S."/>
            <person name="Morgado L.N."/>
            <person name="Niskanen T."/>
            <person name="Noordeloos M.E."/>
            <person name="Ohm R.A."/>
            <person name="Ortiz-Santana B."/>
            <person name="Ovrebo C."/>
            <person name="Racz N."/>
            <person name="Riley R."/>
            <person name="Savchenko A."/>
            <person name="Shiryaev A."/>
            <person name="Soop K."/>
            <person name="Spirin V."/>
            <person name="Szebenyi C."/>
            <person name="Tomsovsky M."/>
            <person name="Tulloss R.E."/>
            <person name="Uehling J."/>
            <person name="Grigoriev I.V."/>
            <person name="Vagvolgyi C."/>
            <person name="Papp T."/>
            <person name="Martin F.M."/>
            <person name="Miettinen O."/>
            <person name="Hibbett D.S."/>
            <person name="Nagy L.G."/>
        </authorList>
    </citation>
    <scope>NUCLEOTIDE SEQUENCE [LARGE SCALE GENOMIC DNA]</scope>
    <source>
        <strain evidence="2 3">FP101781</strain>
    </source>
</reference>